<dbReference type="HOGENOM" id="CLU_1314102_0_0_9"/>
<dbReference type="EMBL" id="AE017198">
    <property type="protein sequence ID" value="AAS09051.1"/>
    <property type="molecule type" value="Genomic_DNA"/>
</dbReference>
<proteinExistence type="predicted"/>
<evidence type="ECO:0000313" key="2">
    <source>
        <dbReference type="EMBL" id="AAS09051.1"/>
    </source>
</evidence>
<dbReference type="Pfam" id="PF13091">
    <property type="entry name" value="PLDc_2"/>
    <property type="match status" value="1"/>
</dbReference>
<dbReference type="CDD" id="cd09117">
    <property type="entry name" value="PLDc_Bfil_DEXD_like"/>
    <property type="match status" value="1"/>
</dbReference>
<gene>
    <name evidence="2" type="ordered locus">LJ_1230</name>
</gene>
<dbReference type="Proteomes" id="UP000000581">
    <property type="component" value="Chromosome"/>
</dbReference>
<dbReference type="PROSITE" id="PS50035">
    <property type="entry name" value="PLD"/>
    <property type="match status" value="1"/>
</dbReference>
<dbReference type="GO" id="GO:0003824">
    <property type="term" value="F:catalytic activity"/>
    <property type="evidence" value="ECO:0007669"/>
    <property type="project" value="InterPro"/>
</dbReference>
<dbReference type="GO" id="GO:0006793">
    <property type="term" value="P:phosphorus metabolic process"/>
    <property type="evidence" value="ECO:0007669"/>
    <property type="project" value="UniProtKB-ARBA"/>
</dbReference>
<dbReference type="InterPro" id="IPR001736">
    <property type="entry name" value="PLipase_D/transphosphatidylase"/>
</dbReference>
<accession>Q74J80</accession>
<protein>
    <recommendedName>
        <fullName evidence="1">PLD phosphodiesterase domain-containing protein</fullName>
    </recommendedName>
</protein>
<evidence type="ECO:0000313" key="3">
    <source>
        <dbReference type="Proteomes" id="UP000000581"/>
    </source>
</evidence>
<organism evidence="2 3">
    <name type="scientific">Lactobacillus johnsonii (strain CNCM I-12250 / La1 / NCC 533)</name>
    <dbReference type="NCBI Taxonomy" id="257314"/>
    <lineage>
        <taxon>Bacteria</taxon>
        <taxon>Bacillati</taxon>
        <taxon>Bacillota</taxon>
        <taxon>Bacilli</taxon>
        <taxon>Lactobacillales</taxon>
        <taxon>Lactobacillaceae</taxon>
        <taxon>Lactobacillus</taxon>
    </lineage>
</organism>
<reference evidence="2 3" key="1">
    <citation type="journal article" date="2004" name="Proc. Natl. Acad. Sci. U.S.A.">
        <title>The genome sequence of the probiotic intestinal bacterium Lactobacillus johnsonii NCC 533.</title>
        <authorList>
            <person name="Pridmore R.D."/>
            <person name="Berger B."/>
            <person name="Desiere F."/>
            <person name="Vilanova D."/>
            <person name="Barretto C."/>
            <person name="Pittet A.-C."/>
            <person name="Zwahlen M.-C."/>
            <person name="Rouvet M."/>
            <person name="Altermann E."/>
            <person name="Barrangou R."/>
            <person name="Mollet B."/>
            <person name="Mercenier A."/>
            <person name="Klaenhammer T."/>
            <person name="Arigoni F."/>
            <person name="Schell M.A."/>
        </authorList>
    </citation>
    <scope>NUCLEOTIDE SEQUENCE [LARGE SCALE GENOMIC DNA]</scope>
    <source>
        <strain evidence="3">CNCM I-1225 / La1 / NCC 533</strain>
    </source>
</reference>
<dbReference type="RefSeq" id="WP_011162059.1">
    <property type="nucleotide sequence ID" value="NC_005362.1"/>
</dbReference>
<sequence>MLTIYDLKNNVMLKQPDFFKLVEGYDSFKGVSFVGSFKIIEKELLPRFKQIDLILGMEDQKTGKNLDQLLNVSNKVKQLLSLSRDSDFLDRIENQTLNLRFTKDKLFHSKYFIIENNTDFIIFNGSMNLTKKALKQNHEMLWMYEGKKNDLQDLKIYEEHQKLFKKNFEEDSVDYLDRKIINNLYGKTKKQITAIIADEVVDKVQQNIC</sequence>
<dbReference type="InterPro" id="IPR025202">
    <property type="entry name" value="PLD-like_dom"/>
</dbReference>
<dbReference type="KEGG" id="ljo:LJ_1230"/>
<dbReference type="AlphaFoldDB" id="Q74J80"/>
<dbReference type="SUPFAM" id="SSF56024">
    <property type="entry name" value="Phospholipase D/nuclease"/>
    <property type="match status" value="1"/>
</dbReference>
<evidence type="ECO:0000259" key="1">
    <source>
        <dbReference type="PROSITE" id="PS50035"/>
    </source>
</evidence>
<name>Q74J80_LACJO</name>
<dbReference type="Gene3D" id="3.30.870.10">
    <property type="entry name" value="Endonuclease Chain A"/>
    <property type="match status" value="1"/>
</dbReference>
<feature type="domain" description="PLD phosphodiesterase" evidence="1">
    <location>
        <begin position="103"/>
        <end position="133"/>
    </location>
</feature>